<feature type="chain" id="PRO_5035812752" evidence="1">
    <location>
        <begin position="24"/>
        <end position="53"/>
    </location>
</feature>
<gene>
    <name evidence="2" type="ORF">KC19_9G077300</name>
</gene>
<protein>
    <submittedName>
        <fullName evidence="2">Uncharacterized protein</fullName>
    </submittedName>
</protein>
<evidence type="ECO:0000313" key="2">
    <source>
        <dbReference type="EMBL" id="KAG0561603.1"/>
    </source>
</evidence>
<sequence length="53" mass="5900">MVQSRSISAEGLLTLHLLPSVLGIAAQFRVLVCTEHQSELTTMSHMSICQFRK</sequence>
<name>A0A8T0GRQ5_CERPU</name>
<proteinExistence type="predicted"/>
<reference evidence="2" key="1">
    <citation type="submission" date="2020-06" db="EMBL/GenBank/DDBJ databases">
        <title>WGS assembly of Ceratodon purpureus strain R40.</title>
        <authorList>
            <person name="Carey S.B."/>
            <person name="Jenkins J."/>
            <person name="Shu S."/>
            <person name="Lovell J.T."/>
            <person name="Sreedasyam A."/>
            <person name="Maumus F."/>
            <person name="Tiley G.P."/>
            <person name="Fernandez-Pozo N."/>
            <person name="Barry K."/>
            <person name="Chen C."/>
            <person name="Wang M."/>
            <person name="Lipzen A."/>
            <person name="Daum C."/>
            <person name="Saski C.A."/>
            <person name="Payton A.C."/>
            <person name="Mcbreen J.C."/>
            <person name="Conrad R.E."/>
            <person name="Kollar L.M."/>
            <person name="Olsson S."/>
            <person name="Huttunen S."/>
            <person name="Landis J.B."/>
            <person name="Wickett N.J."/>
            <person name="Johnson M.G."/>
            <person name="Rensing S.A."/>
            <person name="Grimwood J."/>
            <person name="Schmutz J."/>
            <person name="Mcdaniel S.F."/>
        </authorList>
    </citation>
    <scope>NUCLEOTIDE SEQUENCE</scope>
    <source>
        <strain evidence="2">R40</strain>
    </source>
</reference>
<keyword evidence="1" id="KW-0732">Signal</keyword>
<comment type="caution">
    <text evidence="2">The sequence shown here is derived from an EMBL/GenBank/DDBJ whole genome shotgun (WGS) entry which is preliminary data.</text>
</comment>
<organism evidence="2 3">
    <name type="scientific">Ceratodon purpureus</name>
    <name type="common">Fire moss</name>
    <name type="synonym">Dicranum purpureum</name>
    <dbReference type="NCBI Taxonomy" id="3225"/>
    <lineage>
        <taxon>Eukaryota</taxon>
        <taxon>Viridiplantae</taxon>
        <taxon>Streptophyta</taxon>
        <taxon>Embryophyta</taxon>
        <taxon>Bryophyta</taxon>
        <taxon>Bryophytina</taxon>
        <taxon>Bryopsida</taxon>
        <taxon>Dicranidae</taxon>
        <taxon>Pseudoditrichales</taxon>
        <taxon>Ditrichaceae</taxon>
        <taxon>Ceratodon</taxon>
    </lineage>
</organism>
<evidence type="ECO:0000313" key="3">
    <source>
        <dbReference type="Proteomes" id="UP000822688"/>
    </source>
</evidence>
<evidence type="ECO:0000256" key="1">
    <source>
        <dbReference type="SAM" id="SignalP"/>
    </source>
</evidence>
<feature type="signal peptide" evidence="1">
    <location>
        <begin position="1"/>
        <end position="23"/>
    </location>
</feature>
<dbReference type="Proteomes" id="UP000822688">
    <property type="component" value="Chromosome 9"/>
</dbReference>
<dbReference type="EMBL" id="CM026430">
    <property type="protein sequence ID" value="KAG0561603.1"/>
    <property type="molecule type" value="Genomic_DNA"/>
</dbReference>
<dbReference type="AlphaFoldDB" id="A0A8T0GRQ5"/>
<accession>A0A8T0GRQ5</accession>
<keyword evidence="3" id="KW-1185">Reference proteome</keyword>